<dbReference type="PANTHER" id="PTHR45188">
    <property type="entry name" value="DNAJ PROTEIN P58IPK HOMOLOG"/>
    <property type="match status" value="1"/>
</dbReference>
<name>R4V206_COPFO</name>
<dbReference type="Gene3D" id="1.25.40.10">
    <property type="entry name" value="Tetratricopeptide repeat domain"/>
    <property type="match status" value="1"/>
</dbReference>
<evidence type="ECO:0000256" key="1">
    <source>
        <dbReference type="ARBA" id="ARBA00022737"/>
    </source>
</evidence>
<dbReference type="EMBL" id="KC740918">
    <property type="protein sequence ID" value="AGM32742.1"/>
    <property type="molecule type" value="mRNA"/>
</dbReference>
<reference evidence="2" key="1">
    <citation type="submission" date="2013-03" db="EMBL/GenBank/DDBJ databases">
        <title>Immune-Related transcriptome of Coptotermes formosanus Shiraki workers: the defense mechanism.</title>
        <authorList>
            <person name="Hussain A."/>
            <person name="Li Y.F."/>
            <person name="Wen S.Y."/>
        </authorList>
    </citation>
    <scope>NUCLEOTIDE SEQUENCE</scope>
</reference>
<dbReference type="PANTHER" id="PTHR45188:SF2">
    <property type="entry name" value="DNAJ HOMOLOG SUBFAMILY C MEMBER 7"/>
    <property type="match status" value="1"/>
</dbReference>
<evidence type="ECO:0000313" key="2">
    <source>
        <dbReference type="EMBL" id="AGM32742.1"/>
    </source>
</evidence>
<keyword evidence="1" id="KW-0677">Repeat</keyword>
<protein>
    <submittedName>
        <fullName evidence="2">Tetratricopeptide repeat (TPR) domain containing protein</fullName>
    </submittedName>
</protein>
<dbReference type="AlphaFoldDB" id="R4V206"/>
<organism evidence="2">
    <name type="scientific">Coptotermes formosanus</name>
    <name type="common">Formosan subterranean termite</name>
    <dbReference type="NCBI Taxonomy" id="36987"/>
    <lineage>
        <taxon>Eukaryota</taxon>
        <taxon>Metazoa</taxon>
        <taxon>Ecdysozoa</taxon>
        <taxon>Arthropoda</taxon>
        <taxon>Hexapoda</taxon>
        <taxon>Insecta</taxon>
        <taxon>Pterygota</taxon>
        <taxon>Neoptera</taxon>
        <taxon>Polyneoptera</taxon>
        <taxon>Dictyoptera</taxon>
        <taxon>Blattodea</taxon>
        <taxon>Blattoidea</taxon>
        <taxon>Termitoidae</taxon>
        <taxon>Rhinotermitidae</taxon>
        <taxon>Coptotermes</taxon>
    </lineage>
</organism>
<sequence length="159" mass="17973">MQVNWQSSDERGNHLYVVKKYLHALPLFTEAIELCPDSSAYCGNHSACYSKRHQYGNALDDAMKSAALDFTYATEYIAIVKCHLALAELCTAHHALSIVNQLTPTSAAIRPEVQKLAVVRRFDEEALEAYQKPDYRKVVFCMDLLLEEAPCTMFTHVKT</sequence>
<dbReference type="SUPFAM" id="SSF48452">
    <property type="entry name" value="TPR-like"/>
    <property type="match status" value="1"/>
</dbReference>
<accession>R4V206</accession>
<proteinExistence type="evidence at transcript level"/>
<dbReference type="InterPro" id="IPR011990">
    <property type="entry name" value="TPR-like_helical_dom_sf"/>
</dbReference>